<sequence>MKIKEFKLEEFFAKYEFAVKYSLCSSDCETFSVNELLSLEQNSIKELKQLYLGYTESTGNPRLRDEISRLYDNIEAEDVIVFSGAEEGIFIFMNVLLSERDHIIVQFPAYQSLFEIANSIGCKVTKWPMIEGKRWELDINFLKSEITTRTKCIILNFPHNPTGFLPGKKEFNEIIEIAKEKEIFVFSDEVYRYLEYDDSVRLPPIVNLYEKGISLGVMSKAYGLAGLRIGWIATKHKQLLKQIASFKNYTTICNSALSEFFAILALKNSSFILQRNLSVIQENLILLDKFFNKFNYLFKWIKPKAGSIAFPKIMNNINIDDFCLDLLKSKSVLLMPSSNYDYGNKNFRIGFGRKNMPVALQKLEDYVKEKF</sequence>
<proteinExistence type="predicted"/>
<protein>
    <recommendedName>
        <fullName evidence="1">Aminotransferase class I/classII large domain-containing protein</fullName>
    </recommendedName>
</protein>
<evidence type="ECO:0000259" key="1">
    <source>
        <dbReference type="Pfam" id="PF00155"/>
    </source>
</evidence>
<dbReference type="CDD" id="cd00609">
    <property type="entry name" value="AAT_like"/>
    <property type="match status" value="1"/>
</dbReference>
<dbReference type="EMBL" id="LAZR01005884">
    <property type="protein sequence ID" value="KKM96423.1"/>
    <property type="molecule type" value="Genomic_DNA"/>
</dbReference>
<dbReference type="InterPro" id="IPR015421">
    <property type="entry name" value="PyrdxlP-dep_Trfase_major"/>
</dbReference>
<gene>
    <name evidence="2" type="ORF">LCGC14_1178280</name>
</gene>
<dbReference type="InterPro" id="IPR015422">
    <property type="entry name" value="PyrdxlP-dep_Trfase_small"/>
</dbReference>
<dbReference type="GO" id="GO:0030170">
    <property type="term" value="F:pyridoxal phosphate binding"/>
    <property type="evidence" value="ECO:0007669"/>
    <property type="project" value="InterPro"/>
</dbReference>
<dbReference type="Pfam" id="PF00155">
    <property type="entry name" value="Aminotran_1_2"/>
    <property type="match status" value="1"/>
</dbReference>
<dbReference type="Gene3D" id="3.40.640.10">
    <property type="entry name" value="Type I PLP-dependent aspartate aminotransferase-like (Major domain)"/>
    <property type="match status" value="1"/>
</dbReference>
<reference evidence="2" key="1">
    <citation type="journal article" date="2015" name="Nature">
        <title>Complex archaea that bridge the gap between prokaryotes and eukaryotes.</title>
        <authorList>
            <person name="Spang A."/>
            <person name="Saw J.H."/>
            <person name="Jorgensen S.L."/>
            <person name="Zaremba-Niedzwiedzka K."/>
            <person name="Martijn J."/>
            <person name="Lind A.E."/>
            <person name="van Eijk R."/>
            <person name="Schleper C."/>
            <person name="Guy L."/>
            <person name="Ettema T.J."/>
        </authorList>
    </citation>
    <scope>NUCLEOTIDE SEQUENCE</scope>
</reference>
<dbReference type="PANTHER" id="PTHR43510">
    <property type="entry name" value="AMINOTRANSFERASE FUNCTION, HYPOTHETICAL (EUROFUNG)"/>
    <property type="match status" value="1"/>
</dbReference>
<comment type="caution">
    <text evidence="2">The sequence shown here is derived from an EMBL/GenBank/DDBJ whole genome shotgun (WGS) entry which is preliminary data.</text>
</comment>
<name>A0A0F9LST4_9ZZZZ</name>
<organism evidence="2">
    <name type="scientific">marine sediment metagenome</name>
    <dbReference type="NCBI Taxonomy" id="412755"/>
    <lineage>
        <taxon>unclassified sequences</taxon>
        <taxon>metagenomes</taxon>
        <taxon>ecological metagenomes</taxon>
    </lineage>
</organism>
<dbReference type="SUPFAM" id="SSF53383">
    <property type="entry name" value="PLP-dependent transferases"/>
    <property type="match status" value="1"/>
</dbReference>
<evidence type="ECO:0000313" key="2">
    <source>
        <dbReference type="EMBL" id="KKM96423.1"/>
    </source>
</evidence>
<accession>A0A0F9LST4</accession>
<dbReference type="PANTHER" id="PTHR43510:SF1">
    <property type="entry name" value="AMINOTRANSFERASE FUNCTION, HYPOTHETICAL (EUROFUNG)"/>
    <property type="match status" value="1"/>
</dbReference>
<feature type="domain" description="Aminotransferase class I/classII large" evidence="1">
    <location>
        <begin position="22"/>
        <end position="353"/>
    </location>
</feature>
<dbReference type="InterPro" id="IPR004839">
    <property type="entry name" value="Aminotransferase_I/II_large"/>
</dbReference>
<dbReference type="InterPro" id="IPR015424">
    <property type="entry name" value="PyrdxlP-dep_Trfase"/>
</dbReference>
<dbReference type="AlphaFoldDB" id="A0A0F9LST4"/>
<dbReference type="Gene3D" id="3.90.1150.10">
    <property type="entry name" value="Aspartate Aminotransferase, domain 1"/>
    <property type="match status" value="1"/>
</dbReference>